<organism evidence="1 2">
    <name type="scientific">Nelumbo nucifera</name>
    <name type="common">Sacred lotus</name>
    <dbReference type="NCBI Taxonomy" id="4432"/>
    <lineage>
        <taxon>Eukaryota</taxon>
        <taxon>Viridiplantae</taxon>
        <taxon>Streptophyta</taxon>
        <taxon>Embryophyta</taxon>
        <taxon>Tracheophyta</taxon>
        <taxon>Spermatophyta</taxon>
        <taxon>Magnoliopsida</taxon>
        <taxon>Proteales</taxon>
        <taxon>Nelumbonaceae</taxon>
        <taxon>Nelumbo</taxon>
    </lineage>
</organism>
<accession>A0A822ZV88</accession>
<dbReference type="Proteomes" id="UP000607653">
    <property type="component" value="Unassembled WGS sequence"/>
</dbReference>
<gene>
    <name evidence="1" type="ORF">HUJ06_016723</name>
</gene>
<sequence>MSKLPLDIGHREFEKPKSLDGGKASIHHQPDVICRTEEYLHQWLQPSPPKKLFISNPVISPKPYNIGVLNTVHLLTEKQSDGRPEPVWAEAKMAMGESIHSAKRLDYLVHLTSPLADSEFEGKIKGGISEDLNLAPGTKSRFLHRRLLPLEIRSYVAAAAVQNQGFAPSSLKAVAEAPTLTSSSSSSSSSLLKH</sequence>
<evidence type="ECO:0000313" key="1">
    <source>
        <dbReference type="EMBL" id="DAD46786.1"/>
    </source>
</evidence>
<proteinExistence type="predicted"/>
<dbReference type="EMBL" id="DUZY01000008">
    <property type="protein sequence ID" value="DAD46786.1"/>
    <property type="molecule type" value="Genomic_DNA"/>
</dbReference>
<comment type="caution">
    <text evidence="1">The sequence shown here is derived from an EMBL/GenBank/DDBJ whole genome shotgun (WGS) entry which is preliminary data.</text>
</comment>
<reference evidence="1 2" key="1">
    <citation type="journal article" date="2020" name="Mol. Biol. Evol.">
        <title>Distinct Expression and Methylation Patterns for Genes with Different Fates following a Single Whole-Genome Duplication in Flowering Plants.</title>
        <authorList>
            <person name="Shi T."/>
            <person name="Rahmani R.S."/>
            <person name="Gugger P.F."/>
            <person name="Wang M."/>
            <person name="Li H."/>
            <person name="Zhang Y."/>
            <person name="Li Z."/>
            <person name="Wang Q."/>
            <person name="Van de Peer Y."/>
            <person name="Marchal K."/>
            <person name="Chen J."/>
        </authorList>
    </citation>
    <scope>NUCLEOTIDE SEQUENCE [LARGE SCALE GENOMIC DNA]</scope>
    <source>
        <tissue evidence="1">Leaf</tissue>
    </source>
</reference>
<name>A0A822ZV88_NELNU</name>
<dbReference type="AlphaFoldDB" id="A0A822ZV88"/>
<keyword evidence="2" id="KW-1185">Reference proteome</keyword>
<evidence type="ECO:0000313" key="2">
    <source>
        <dbReference type="Proteomes" id="UP000607653"/>
    </source>
</evidence>
<protein>
    <submittedName>
        <fullName evidence="1">Uncharacterized protein</fullName>
    </submittedName>
</protein>